<organism evidence="1 2">
    <name type="scientific">Sporothrix epigloea</name>
    <dbReference type="NCBI Taxonomy" id="1892477"/>
    <lineage>
        <taxon>Eukaryota</taxon>
        <taxon>Fungi</taxon>
        <taxon>Dikarya</taxon>
        <taxon>Ascomycota</taxon>
        <taxon>Pezizomycotina</taxon>
        <taxon>Sordariomycetes</taxon>
        <taxon>Sordariomycetidae</taxon>
        <taxon>Ophiostomatales</taxon>
        <taxon>Ophiostomataceae</taxon>
        <taxon>Sporothrix</taxon>
    </lineage>
</organism>
<dbReference type="EMBL" id="CAWUOM010000079">
    <property type="protein sequence ID" value="CAK7270893.1"/>
    <property type="molecule type" value="Genomic_DNA"/>
</dbReference>
<comment type="caution">
    <text evidence="1">The sequence shown here is derived from an EMBL/GenBank/DDBJ whole genome shotgun (WGS) entry which is preliminary data.</text>
</comment>
<name>A0ABP0DRG5_9PEZI</name>
<protein>
    <submittedName>
        <fullName evidence="1">Uncharacterized protein</fullName>
    </submittedName>
</protein>
<evidence type="ECO:0000313" key="2">
    <source>
        <dbReference type="Proteomes" id="UP001642501"/>
    </source>
</evidence>
<dbReference type="Proteomes" id="UP001642501">
    <property type="component" value="Unassembled WGS sequence"/>
</dbReference>
<accession>A0ABP0DRG5</accession>
<proteinExistence type="predicted"/>
<gene>
    <name evidence="1" type="ORF">SEPCBS57363_004335</name>
</gene>
<dbReference type="InterPro" id="IPR009003">
    <property type="entry name" value="Peptidase_S1_PA"/>
</dbReference>
<keyword evidence="2" id="KW-1185">Reference proteome</keyword>
<reference evidence="1 2" key="1">
    <citation type="submission" date="2024-01" db="EMBL/GenBank/DDBJ databases">
        <authorList>
            <person name="Allen C."/>
            <person name="Tagirdzhanova G."/>
        </authorList>
    </citation>
    <scope>NUCLEOTIDE SEQUENCE [LARGE SCALE GENOMIC DNA]</scope>
    <source>
        <strain evidence="1 2">CBS 573.63</strain>
    </source>
</reference>
<dbReference type="SUPFAM" id="SSF50494">
    <property type="entry name" value="Trypsin-like serine proteases"/>
    <property type="match status" value="1"/>
</dbReference>
<sequence length="250" mass="27919">MRQRQLKGCQQIHDVLSSFQASDDARTLGHVHHSPPMSVKHAGTKDAFTRDWALIKLDREKFPDGFGFENAVDLQISLFRKLCHLINKHNQRFCKDPPATYKFPNNKLMRLQGTVPVDELLGRSSSAVIANHDGCRNIVMKWGSETRLTAGIMLDIESVARHCFGGVEEESYELAVMHLSNPHEFDSHLPYGFSDPGDSGAIVFDLKGRIIGMLTGGSGRNYGVDCAYVTPIAKLQSDIEQTIGRRVRIL</sequence>
<evidence type="ECO:0000313" key="1">
    <source>
        <dbReference type="EMBL" id="CAK7270893.1"/>
    </source>
</evidence>